<evidence type="ECO:0000313" key="3">
    <source>
        <dbReference type="Proteomes" id="UP001058860"/>
    </source>
</evidence>
<evidence type="ECO:0000259" key="1">
    <source>
        <dbReference type="SMART" id="SM00849"/>
    </source>
</evidence>
<evidence type="ECO:0000313" key="2">
    <source>
        <dbReference type="EMBL" id="UUY05147.1"/>
    </source>
</evidence>
<dbReference type="SUPFAM" id="SSF56281">
    <property type="entry name" value="Metallo-hydrolase/oxidoreductase"/>
    <property type="match status" value="1"/>
</dbReference>
<feature type="domain" description="Metallo-beta-lactamase" evidence="1">
    <location>
        <begin position="28"/>
        <end position="218"/>
    </location>
</feature>
<reference evidence="3" key="1">
    <citation type="submission" date="2021-11" db="EMBL/GenBank/DDBJ databases">
        <title>Cultivation dependent microbiological survey of springs from the worlds oldest radium mine currently devoted to the extraction of radon-saturated water.</title>
        <authorList>
            <person name="Kapinusova G."/>
            <person name="Smrhova T."/>
            <person name="Strejcek M."/>
            <person name="Suman J."/>
            <person name="Jani K."/>
            <person name="Pajer P."/>
            <person name="Uhlik O."/>
        </authorList>
    </citation>
    <scope>NUCLEOTIDE SEQUENCE [LARGE SCALE GENOMIC DNA]</scope>
    <source>
        <strain evidence="3">J379</strain>
    </source>
</reference>
<accession>A0ABY5PKF2</accession>
<dbReference type="Pfam" id="PF00753">
    <property type="entry name" value="Lactamase_B"/>
    <property type="match status" value="1"/>
</dbReference>
<keyword evidence="3" id="KW-1185">Reference proteome</keyword>
<sequence>MTISLDLHNPVPGVIRFTVPLVLGSPDHLHVHVLETPEGPLVVDTGAKGSESAFEAGLTGAKVDTPRVLLTHGHLDHWGIAAQYSATVYAHPEIDQTFAFARGDFPAEGVAPGVADGETIMRAFARFQELVGDVPAVIPVRDGDRFGDWTALHTPGHDPAHLCLYRAADRTLVCGDLLLPGFTPNVQPTANGADTLAAFLASVRRVAALPIDLVLPAHGEAYADARGRAQELLDHHTRRLEQLGTALGTGRMTLDALTSATFGARANTREDRMLALMETYAHLNHLRRQNVARQGADGSWEATA</sequence>
<dbReference type="PANTHER" id="PTHR23131">
    <property type="entry name" value="ENDORIBONUCLEASE LACTB2"/>
    <property type="match status" value="1"/>
</dbReference>
<gene>
    <name evidence="2" type="ORF">LRS13_06365</name>
</gene>
<dbReference type="InterPro" id="IPR036866">
    <property type="entry name" value="RibonucZ/Hydroxyglut_hydro"/>
</dbReference>
<dbReference type="InterPro" id="IPR050662">
    <property type="entry name" value="Sec-metab_biosynth-thioest"/>
</dbReference>
<protein>
    <submittedName>
        <fullName evidence="2">MBL fold metallo-hydrolase</fullName>
    </submittedName>
</protein>
<dbReference type="Gene3D" id="3.60.15.10">
    <property type="entry name" value="Ribonuclease Z/Hydroxyacylglutathione hydrolase-like"/>
    <property type="match status" value="1"/>
</dbReference>
<name>A0ABY5PKF2_9ACTN</name>
<dbReference type="EMBL" id="CP088295">
    <property type="protein sequence ID" value="UUY05147.1"/>
    <property type="molecule type" value="Genomic_DNA"/>
</dbReference>
<dbReference type="PANTHER" id="PTHR23131:SF4">
    <property type="entry name" value="METALLO-BETA-LACTAMASE SUPERFAMILY POTEIN"/>
    <property type="match status" value="1"/>
</dbReference>
<dbReference type="SMART" id="SM00849">
    <property type="entry name" value="Lactamase_B"/>
    <property type="match status" value="1"/>
</dbReference>
<dbReference type="Proteomes" id="UP001058860">
    <property type="component" value="Chromosome"/>
</dbReference>
<dbReference type="InterPro" id="IPR001279">
    <property type="entry name" value="Metallo-B-lactamas"/>
</dbReference>
<proteinExistence type="predicted"/>
<organism evidence="2 3">
    <name type="scientific">Svornostia abyssi</name>
    <dbReference type="NCBI Taxonomy" id="2898438"/>
    <lineage>
        <taxon>Bacteria</taxon>
        <taxon>Bacillati</taxon>
        <taxon>Actinomycetota</taxon>
        <taxon>Thermoleophilia</taxon>
        <taxon>Solirubrobacterales</taxon>
        <taxon>Baekduiaceae</taxon>
        <taxon>Svornostia</taxon>
    </lineage>
</organism>
<dbReference type="RefSeq" id="WP_353865609.1">
    <property type="nucleotide sequence ID" value="NZ_CP088295.1"/>
</dbReference>